<proteinExistence type="predicted"/>
<reference evidence="2" key="1">
    <citation type="journal article" date="2014" name="Int. J. Syst. Evol. Microbiol.">
        <title>Complete genome sequence of Corynebacterium casei LMG S-19264T (=DSM 44701T), isolated from a smear-ripened cheese.</title>
        <authorList>
            <consortium name="US DOE Joint Genome Institute (JGI-PGF)"/>
            <person name="Walter F."/>
            <person name="Albersmeier A."/>
            <person name="Kalinowski J."/>
            <person name="Ruckert C."/>
        </authorList>
    </citation>
    <scope>NUCLEOTIDE SEQUENCE</scope>
    <source>
        <strain evidence="2">CGMCC 1.15178</strain>
    </source>
</reference>
<accession>A0A916Z2L0</accession>
<protein>
    <submittedName>
        <fullName evidence="2">Uncharacterized protein</fullName>
    </submittedName>
</protein>
<evidence type="ECO:0000256" key="1">
    <source>
        <dbReference type="SAM" id="MobiDB-lite"/>
    </source>
</evidence>
<name>A0A916Z2L0_9BACL</name>
<reference evidence="2" key="2">
    <citation type="submission" date="2020-09" db="EMBL/GenBank/DDBJ databases">
        <authorList>
            <person name="Sun Q."/>
            <person name="Zhou Y."/>
        </authorList>
    </citation>
    <scope>NUCLEOTIDE SEQUENCE</scope>
    <source>
        <strain evidence="2">CGMCC 1.15178</strain>
    </source>
</reference>
<dbReference type="EMBL" id="BMHP01000002">
    <property type="protein sequence ID" value="GGD70602.1"/>
    <property type="molecule type" value="Genomic_DNA"/>
</dbReference>
<feature type="compositionally biased region" description="Basic and acidic residues" evidence="1">
    <location>
        <begin position="66"/>
        <end position="80"/>
    </location>
</feature>
<evidence type="ECO:0000313" key="3">
    <source>
        <dbReference type="Proteomes" id="UP000612456"/>
    </source>
</evidence>
<keyword evidence="3" id="KW-1185">Reference proteome</keyword>
<gene>
    <name evidence="2" type="ORF">GCM10010911_30580</name>
</gene>
<dbReference type="Proteomes" id="UP000612456">
    <property type="component" value="Unassembled WGS sequence"/>
</dbReference>
<organism evidence="2 3">
    <name type="scientific">Paenibacillus nasutitermitis</name>
    <dbReference type="NCBI Taxonomy" id="1652958"/>
    <lineage>
        <taxon>Bacteria</taxon>
        <taxon>Bacillati</taxon>
        <taxon>Bacillota</taxon>
        <taxon>Bacilli</taxon>
        <taxon>Bacillales</taxon>
        <taxon>Paenibacillaceae</taxon>
        <taxon>Paenibacillus</taxon>
    </lineage>
</organism>
<feature type="region of interest" description="Disordered" evidence="1">
    <location>
        <begin position="66"/>
        <end position="87"/>
    </location>
</feature>
<evidence type="ECO:0000313" key="2">
    <source>
        <dbReference type="EMBL" id="GGD70602.1"/>
    </source>
</evidence>
<sequence>MQLNHYMSGAAAALLVFVCASCDTIKVSPVMNRQHGYGNFESISTNVYPPSRSVLREVYGLKRMPEPYKPALPDEEHVGRQNDVALP</sequence>
<comment type="caution">
    <text evidence="2">The sequence shown here is derived from an EMBL/GenBank/DDBJ whole genome shotgun (WGS) entry which is preliminary data.</text>
</comment>
<dbReference type="AlphaFoldDB" id="A0A916Z2L0"/>